<sequence>MKFSEVIVVDLKQFEINERIPHRFDYNLFYNEQGAFEIIDFETYSFTWTKKLVFAHSSYWKSTEVIALMTNIMSRPVLENYIPRTVADKKNINRRSRILSAFLVICRLFCTMSLVNHTKPLFSVAVLTQTSINGERELLIEYSLIYMVS</sequence>
<organism evidence="1 2">
    <name type="scientific">Panagrolaimus davidi</name>
    <dbReference type="NCBI Taxonomy" id="227884"/>
    <lineage>
        <taxon>Eukaryota</taxon>
        <taxon>Metazoa</taxon>
        <taxon>Ecdysozoa</taxon>
        <taxon>Nematoda</taxon>
        <taxon>Chromadorea</taxon>
        <taxon>Rhabditida</taxon>
        <taxon>Tylenchina</taxon>
        <taxon>Panagrolaimomorpha</taxon>
        <taxon>Panagrolaimoidea</taxon>
        <taxon>Panagrolaimidae</taxon>
        <taxon>Panagrolaimus</taxon>
    </lineage>
</organism>
<dbReference type="Proteomes" id="UP000887578">
    <property type="component" value="Unplaced"/>
</dbReference>
<keyword evidence="1" id="KW-1185">Reference proteome</keyword>
<evidence type="ECO:0000313" key="1">
    <source>
        <dbReference type="Proteomes" id="UP000887578"/>
    </source>
</evidence>
<name>A0A914QQ44_9BILA</name>
<evidence type="ECO:0000313" key="2">
    <source>
        <dbReference type="WBParaSite" id="PDA_v2.g29490.t1"/>
    </source>
</evidence>
<accession>A0A914QQ44</accession>
<proteinExistence type="predicted"/>
<dbReference type="AlphaFoldDB" id="A0A914QQ44"/>
<reference evidence="2" key="1">
    <citation type="submission" date="2022-11" db="UniProtKB">
        <authorList>
            <consortium name="WormBaseParasite"/>
        </authorList>
    </citation>
    <scope>IDENTIFICATION</scope>
</reference>
<dbReference type="WBParaSite" id="PDA_v2.g29490.t1">
    <property type="protein sequence ID" value="PDA_v2.g29490.t1"/>
    <property type="gene ID" value="PDA_v2.g29490"/>
</dbReference>
<protein>
    <submittedName>
        <fullName evidence="2">Uncharacterized protein</fullName>
    </submittedName>
</protein>